<evidence type="ECO:0000313" key="2">
    <source>
        <dbReference type="Proteomes" id="UP000028181"/>
    </source>
</evidence>
<dbReference type="eggNOG" id="ENOG502ZDCF">
    <property type="taxonomic scope" value="Bacteria"/>
</dbReference>
<reference evidence="2" key="1">
    <citation type="journal article" date="2014" name="BMC Genomics">
        <title>Genome sequencing of two Neorhizobium galegae strains reveals a noeT gene responsible for the unusual acetylation of the nodulation factors.</title>
        <authorList>
            <person name="Osterman J."/>
            <person name="Marsh J."/>
            <person name="Laine P.K."/>
            <person name="Zeng Z."/>
            <person name="Alatalo E."/>
            <person name="Sullivan J.T."/>
            <person name="Young J.P."/>
            <person name="Thomas-Oates J."/>
            <person name="Paulin L."/>
            <person name="Lindstrom K."/>
        </authorList>
    </citation>
    <scope>NUCLEOTIDE SEQUENCE [LARGE SCALE GENOMIC DNA]</scope>
    <source>
        <strain evidence="2">HAMBI 540</strain>
    </source>
</reference>
<dbReference type="HOGENOM" id="CLU_158644_0_0_5"/>
<dbReference type="PATRIC" id="fig|1028800.3.peg.1484"/>
<dbReference type="KEGG" id="ngg:RG540_CH14730"/>
<dbReference type="GeneID" id="24256138"/>
<gene>
    <name evidence="1" type="ORF">RG540_CH14730</name>
</gene>
<dbReference type="RefSeq" id="WP_038586136.1">
    <property type="nucleotide sequence ID" value="NZ_HG938353.1"/>
</dbReference>
<sequence>MGLRVIEGGLAACVAKPADLADGHMPSRDDVLREAERRIRSTGYETWRNRETMTGLPVPREIRYLAMQIGFVAEAIGRLSDIPADFRSDFYWPA</sequence>
<proteinExistence type="predicted"/>
<name>A0A068SPE1_NEOGA</name>
<keyword evidence="2" id="KW-1185">Reference proteome</keyword>
<protein>
    <submittedName>
        <fullName evidence="1">Uncharacterized protein</fullName>
    </submittedName>
</protein>
<evidence type="ECO:0000313" key="1">
    <source>
        <dbReference type="EMBL" id="CDN47651.1"/>
    </source>
</evidence>
<dbReference type="AlphaFoldDB" id="A0A068SPE1"/>
<dbReference type="OrthoDB" id="7950167at2"/>
<dbReference type="EMBL" id="HG938353">
    <property type="protein sequence ID" value="CDN47651.1"/>
    <property type="molecule type" value="Genomic_DNA"/>
</dbReference>
<accession>A0A068SPE1</accession>
<organism evidence="1 2">
    <name type="scientific">Neorhizobium galegae bv. orientalis str. HAMBI 540</name>
    <dbReference type="NCBI Taxonomy" id="1028800"/>
    <lineage>
        <taxon>Bacteria</taxon>
        <taxon>Pseudomonadati</taxon>
        <taxon>Pseudomonadota</taxon>
        <taxon>Alphaproteobacteria</taxon>
        <taxon>Hyphomicrobiales</taxon>
        <taxon>Rhizobiaceae</taxon>
        <taxon>Rhizobium/Agrobacterium group</taxon>
        <taxon>Neorhizobium</taxon>
    </lineage>
</organism>
<dbReference type="Proteomes" id="UP000028181">
    <property type="component" value="Chromosome I"/>
</dbReference>